<dbReference type="InterPro" id="IPR036086">
    <property type="entry name" value="ParB/Sulfiredoxin_sf"/>
</dbReference>
<accession>A0A1G1XTI5</accession>
<dbReference type="Gene3D" id="1.10.10.2830">
    <property type="match status" value="1"/>
</dbReference>
<evidence type="ECO:0000256" key="2">
    <source>
        <dbReference type="ARBA" id="ARBA00022829"/>
    </source>
</evidence>
<dbReference type="NCBIfam" id="TIGR00180">
    <property type="entry name" value="parB_part"/>
    <property type="match status" value="1"/>
</dbReference>
<dbReference type="Gene3D" id="3.90.1530.30">
    <property type="match status" value="1"/>
</dbReference>
<dbReference type="GO" id="GO:0007059">
    <property type="term" value="P:chromosome segregation"/>
    <property type="evidence" value="ECO:0007669"/>
    <property type="project" value="UniProtKB-KW"/>
</dbReference>
<dbReference type="Pfam" id="PF17762">
    <property type="entry name" value="HTH_ParB"/>
    <property type="match status" value="1"/>
</dbReference>
<evidence type="ECO:0000256" key="1">
    <source>
        <dbReference type="ARBA" id="ARBA00006295"/>
    </source>
</evidence>
<dbReference type="InterPro" id="IPR057240">
    <property type="entry name" value="ParB_dimer_C"/>
</dbReference>
<evidence type="ECO:0000259" key="4">
    <source>
        <dbReference type="SMART" id="SM00470"/>
    </source>
</evidence>
<keyword evidence="2" id="KW-0159">Chromosome partition</keyword>
<sequence>MVKTTGLGKGLSSLIPPKIDKKILAADSAVSESEERIYQLAVQKIKPNPHQPRTDFDYQSLEDLTNSIKEHGILQPLIVTSTDNFYQVIAGERRLRAAQILGLKTVPAIIREVKEQEKLELALVENLQRKNLNSIEEAVAFQRLIDEFNLTQEEVAKRVGKSRAVITNTLRLLSLPTEIQKALIEGKINYSTARVITGLPPQQRLKFFQQVLKGDLTVRAAEGQAKKVSVKRHFRRTKDPNLSALEEKLQATLGTKVVIKKTGQTGTIVIEFYSPEELENLIGKLTEK</sequence>
<comment type="similarity">
    <text evidence="1">Belongs to the ParB family.</text>
</comment>
<name>A0A1G1XTI5_9BACT</name>
<dbReference type="GO" id="GO:0003677">
    <property type="term" value="F:DNA binding"/>
    <property type="evidence" value="ECO:0007669"/>
    <property type="project" value="UniProtKB-KW"/>
</dbReference>
<dbReference type="Proteomes" id="UP000178930">
    <property type="component" value="Unassembled WGS sequence"/>
</dbReference>
<reference evidence="5 6" key="1">
    <citation type="journal article" date="2016" name="Nat. Commun.">
        <title>Thousands of microbial genomes shed light on interconnected biogeochemical processes in an aquifer system.</title>
        <authorList>
            <person name="Anantharaman K."/>
            <person name="Brown C.T."/>
            <person name="Hug L.A."/>
            <person name="Sharon I."/>
            <person name="Castelle C.J."/>
            <person name="Probst A.J."/>
            <person name="Thomas B.C."/>
            <person name="Singh A."/>
            <person name="Wilkins M.J."/>
            <person name="Karaoz U."/>
            <person name="Brodie E.L."/>
            <person name="Williams K.H."/>
            <person name="Hubbard S.S."/>
            <person name="Banfield J.F."/>
        </authorList>
    </citation>
    <scope>NUCLEOTIDE SEQUENCE [LARGE SCALE GENOMIC DNA]</scope>
</reference>
<dbReference type="PANTHER" id="PTHR33375">
    <property type="entry name" value="CHROMOSOME-PARTITIONING PROTEIN PARB-RELATED"/>
    <property type="match status" value="1"/>
</dbReference>
<evidence type="ECO:0000313" key="6">
    <source>
        <dbReference type="Proteomes" id="UP000178930"/>
    </source>
</evidence>
<dbReference type="InterPro" id="IPR004437">
    <property type="entry name" value="ParB/RepB/Spo0J"/>
</dbReference>
<dbReference type="InterPro" id="IPR041468">
    <property type="entry name" value="HTH_ParB/Spo0J"/>
</dbReference>
<evidence type="ECO:0000313" key="5">
    <source>
        <dbReference type="EMBL" id="OGY43272.1"/>
    </source>
</evidence>
<dbReference type="SUPFAM" id="SSF110849">
    <property type="entry name" value="ParB/Sulfiredoxin"/>
    <property type="match status" value="1"/>
</dbReference>
<feature type="domain" description="ParB-like N-terminal" evidence="4">
    <location>
        <begin position="38"/>
        <end position="127"/>
    </location>
</feature>
<organism evidence="5 6">
    <name type="scientific">Candidatus Buchananbacteria bacterium RIFCSPHIGHO2_01_FULL_39_14</name>
    <dbReference type="NCBI Taxonomy" id="1797532"/>
    <lineage>
        <taxon>Bacteria</taxon>
        <taxon>Candidatus Buchananiibacteriota</taxon>
    </lineage>
</organism>
<dbReference type="InterPro" id="IPR003115">
    <property type="entry name" value="ParB_N"/>
</dbReference>
<dbReference type="GO" id="GO:0045881">
    <property type="term" value="P:positive regulation of sporulation resulting in formation of a cellular spore"/>
    <property type="evidence" value="ECO:0007669"/>
    <property type="project" value="TreeGrafter"/>
</dbReference>
<dbReference type="FunFam" id="1.10.10.2830:FF:000001">
    <property type="entry name" value="Chromosome partitioning protein ParB"/>
    <property type="match status" value="1"/>
</dbReference>
<dbReference type="CDD" id="cd16393">
    <property type="entry name" value="SPO0J_N"/>
    <property type="match status" value="1"/>
</dbReference>
<dbReference type="EMBL" id="MHIB01000039">
    <property type="protein sequence ID" value="OGY43272.1"/>
    <property type="molecule type" value="Genomic_DNA"/>
</dbReference>
<protein>
    <recommendedName>
        <fullName evidence="4">ParB-like N-terminal domain-containing protein</fullName>
    </recommendedName>
</protein>
<evidence type="ECO:0000256" key="3">
    <source>
        <dbReference type="ARBA" id="ARBA00023125"/>
    </source>
</evidence>
<dbReference type="FunFam" id="3.90.1530.30:FF:000001">
    <property type="entry name" value="Chromosome partitioning protein ParB"/>
    <property type="match status" value="1"/>
</dbReference>
<dbReference type="AlphaFoldDB" id="A0A1G1XTI5"/>
<keyword evidence="3" id="KW-0238">DNA-binding</keyword>
<comment type="caution">
    <text evidence="5">The sequence shown here is derived from an EMBL/GenBank/DDBJ whole genome shotgun (WGS) entry which is preliminary data.</text>
</comment>
<proteinExistence type="inferred from homology"/>
<dbReference type="Pfam" id="PF23552">
    <property type="entry name" value="ParB_C"/>
    <property type="match status" value="1"/>
</dbReference>
<dbReference type="GO" id="GO:0005694">
    <property type="term" value="C:chromosome"/>
    <property type="evidence" value="ECO:0007669"/>
    <property type="project" value="TreeGrafter"/>
</dbReference>
<dbReference type="SMART" id="SM00470">
    <property type="entry name" value="ParB"/>
    <property type="match status" value="1"/>
</dbReference>
<gene>
    <name evidence="5" type="ORF">A2729_02440</name>
</gene>
<dbReference type="PANTHER" id="PTHR33375:SF1">
    <property type="entry name" value="CHROMOSOME-PARTITIONING PROTEIN PARB-RELATED"/>
    <property type="match status" value="1"/>
</dbReference>
<dbReference type="Pfam" id="PF02195">
    <property type="entry name" value="ParB_N"/>
    <property type="match status" value="1"/>
</dbReference>
<dbReference type="InterPro" id="IPR050336">
    <property type="entry name" value="Chromosome_partition/occlusion"/>
</dbReference>
<dbReference type="STRING" id="1797532.A2729_02440"/>